<dbReference type="Gene3D" id="1.10.510.10">
    <property type="entry name" value="Transferase(Phosphotransferase) domain 1"/>
    <property type="match status" value="1"/>
</dbReference>
<dbReference type="SUPFAM" id="SSF56112">
    <property type="entry name" value="Protein kinase-like (PK-like)"/>
    <property type="match status" value="1"/>
</dbReference>
<dbReference type="CDD" id="cd14014">
    <property type="entry name" value="STKc_PknB_like"/>
    <property type="match status" value="1"/>
</dbReference>
<dbReference type="PROSITE" id="PS50011">
    <property type="entry name" value="PROTEIN_KINASE_DOM"/>
    <property type="match status" value="1"/>
</dbReference>
<organism evidence="7 8">
    <name type="scientific">Roseateles depolymerans</name>
    <dbReference type="NCBI Taxonomy" id="76731"/>
    <lineage>
        <taxon>Bacteria</taxon>
        <taxon>Pseudomonadati</taxon>
        <taxon>Pseudomonadota</taxon>
        <taxon>Betaproteobacteria</taxon>
        <taxon>Burkholderiales</taxon>
        <taxon>Sphaerotilaceae</taxon>
        <taxon>Roseateles</taxon>
    </lineage>
</organism>
<name>A0A2W5E0Q6_9BURK</name>
<sequence>MAEPIPPELWPQVSAAFDACLDAAADAGADVDGAMAARLQDLPPRVAHHVRALLAAHAADGGLGTLGGPLEAALDEAARPPAAAPGQCLGPYRLMVPLGRGGMAEVWGAEQVEGALQGRRVAIKLPLHGRRLSARLDEERGLLLALEHPHIARLYDAGTQATPQGPQPWLALEWVGGEPIDRALAGLPLRSRLIVFLQVLDAVRHAHGRLILHADLKPANILVDADRQVKLLDFGIARLLDHEGPHAFTPASAAPEQRLGARLSVATDVYGLGQVLARLVPPSDRRSLAGRALERVIERASAEAPEHRYADVDALAQDIHRVLDHRPVRAWPANAWPGRLYHLRCLLRRQRLPLLAVLALLLGLGAALWQGQLARREARRAEAASAYLLDLFKTLDRRAADADQPAAALRRLLDARSAEIERHLPEDPATADELLRITATLHDYLGDAGRSRALGQRRRELLLHQLGPRAPATLAAGLALIWPLLAERDTAAAQALLDELDAELPAHGLQRAEWLLARHDQRRLQGADPAEREALLRAALARYAADAPQDSGHAATWLALSELLEQQARLPAALQAVDEALLRVPQAQPYIASDHARQLLQRAQLRSRLGQPGAAADDEAALGLLRHSVGLRAPFVRAALTALIARRCTSDPAAAETLAAEAGLTGCTRVP</sequence>
<gene>
    <name evidence="7" type="ORF">DI603_04075</name>
</gene>
<protein>
    <recommendedName>
        <fullName evidence="6">Protein kinase domain-containing protein</fullName>
    </recommendedName>
</protein>
<dbReference type="GO" id="GO:0005524">
    <property type="term" value="F:ATP binding"/>
    <property type="evidence" value="ECO:0007669"/>
    <property type="project" value="UniProtKB-UniRule"/>
</dbReference>
<dbReference type="Gene3D" id="3.30.200.20">
    <property type="entry name" value="Phosphorylase Kinase, domain 1"/>
    <property type="match status" value="1"/>
</dbReference>
<comment type="caution">
    <text evidence="7">The sequence shown here is derived from an EMBL/GenBank/DDBJ whole genome shotgun (WGS) entry which is preliminary data.</text>
</comment>
<accession>A0A2W5E0Q6</accession>
<keyword evidence="2 5" id="KW-0547">Nucleotide-binding</keyword>
<dbReference type="AlphaFoldDB" id="A0A2W5E0Q6"/>
<keyword evidence="3" id="KW-0418">Kinase</keyword>
<dbReference type="SMART" id="SM00220">
    <property type="entry name" value="S_TKc"/>
    <property type="match status" value="1"/>
</dbReference>
<reference evidence="7 8" key="1">
    <citation type="submission" date="2017-08" db="EMBL/GenBank/DDBJ databases">
        <title>Infants hospitalized years apart are colonized by the same room-sourced microbial strains.</title>
        <authorList>
            <person name="Brooks B."/>
            <person name="Olm M.R."/>
            <person name="Firek B.A."/>
            <person name="Baker R."/>
            <person name="Thomas B.C."/>
            <person name="Morowitz M.J."/>
            <person name="Banfield J.F."/>
        </authorList>
    </citation>
    <scope>NUCLEOTIDE SEQUENCE [LARGE SCALE GENOMIC DNA]</scope>
    <source>
        <strain evidence="7">S2_012_000_R2_81</strain>
    </source>
</reference>
<evidence type="ECO:0000256" key="2">
    <source>
        <dbReference type="ARBA" id="ARBA00022741"/>
    </source>
</evidence>
<dbReference type="InterPro" id="IPR011009">
    <property type="entry name" value="Kinase-like_dom_sf"/>
</dbReference>
<feature type="domain" description="Protein kinase" evidence="6">
    <location>
        <begin position="92"/>
        <end position="445"/>
    </location>
</feature>
<evidence type="ECO:0000313" key="7">
    <source>
        <dbReference type="EMBL" id="PZP35067.1"/>
    </source>
</evidence>
<evidence type="ECO:0000256" key="1">
    <source>
        <dbReference type="ARBA" id="ARBA00022679"/>
    </source>
</evidence>
<evidence type="ECO:0000256" key="4">
    <source>
        <dbReference type="ARBA" id="ARBA00022840"/>
    </source>
</evidence>
<dbReference type="PANTHER" id="PTHR43289:SF34">
    <property type="entry name" value="SERINE_THREONINE-PROTEIN KINASE YBDM-RELATED"/>
    <property type="match status" value="1"/>
</dbReference>
<dbReference type="Proteomes" id="UP000249633">
    <property type="component" value="Unassembled WGS sequence"/>
</dbReference>
<keyword evidence="4 5" id="KW-0067">ATP-binding</keyword>
<proteinExistence type="predicted"/>
<dbReference type="PROSITE" id="PS00108">
    <property type="entry name" value="PROTEIN_KINASE_ST"/>
    <property type="match status" value="1"/>
</dbReference>
<dbReference type="Pfam" id="PF00069">
    <property type="entry name" value="Pkinase"/>
    <property type="match status" value="1"/>
</dbReference>
<feature type="binding site" evidence="5">
    <location>
        <position position="124"/>
    </location>
    <ligand>
        <name>ATP</name>
        <dbReference type="ChEBI" id="CHEBI:30616"/>
    </ligand>
</feature>
<dbReference type="EMBL" id="QFOD01000003">
    <property type="protein sequence ID" value="PZP35067.1"/>
    <property type="molecule type" value="Genomic_DNA"/>
</dbReference>
<keyword evidence="1" id="KW-0808">Transferase</keyword>
<dbReference type="InterPro" id="IPR008271">
    <property type="entry name" value="Ser/Thr_kinase_AS"/>
</dbReference>
<dbReference type="PROSITE" id="PS00107">
    <property type="entry name" value="PROTEIN_KINASE_ATP"/>
    <property type="match status" value="1"/>
</dbReference>
<evidence type="ECO:0000256" key="5">
    <source>
        <dbReference type="PROSITE-ProRule" id="PRU10141"/>
    </source>
</evidence>
<dbReference type="PANTHER" id="PTHR43289">
    <property type="entry name" value="MITOGEN-ACTIVATED PROTEIN KINASE KINASE KINASE 20-RELATED"/>
    <property type="match status" value="1"/>
</dbReference>
<dbReference type="InterPro" id="IPR000719">
    <property type="entry name" value="Prot_kinase_dom"/>
</dbReference>
<evidence type="ECO:0000259" key="6">
    <source>
        <dbReference type="PROSITE" id="PS50011"/>
    </source>
</evidence>
<dbReference type="InterPro" id="IPR017441">
    <property type="entry name" value="Protein_kinase_ATP_BS"/>
</dbReference>
<evidence type="ECO:0000256" key="3">
    <source>
        <dbReference type="ARBA" id="ARBA00022777"/>
    </source>
</evidence>
<dbReference type="GO" id="GO:0004674">
    <property type="term" value="F:protein serine/threonine kinase activity"/>
    <property type="evidence" value="ECO:0007669"/>
    <property type="project" value="TreeGrafter"/>
</dbReference>
<evidence type="ECO:0000313" key="8">
    <source>
        <dbReference type="Proteomes" id="UP000249633"/>
    </source>
</evidence>